<dbReference type="Proteomes" id="UP001558850">
    <property type="component" value="Unassembled WGS sequence"/>
</dbReference>
<comment type="caution">
    <text evidence="1">The sequence shown here is derived from an EMBL/GenBank/DDBJ whole genome shotgun (WGS) entry which is preliminary data.</text>
</comment>
<accession>A0ACC6U9Z1</accession>
<evidence type="ECO:0000313" key="2">
    <source>
        <dbReference type="Proteomes" id="UP001558850"/>
    </source>
</evidence>
<evidence type="ECO:0000313" key="1">
    <source>
        <dbReference type="EMBL" id="MEX3936377.1"/>
    </source>
</evidence>
<gene>
    <name evidence="1" type="ORF">AB4Y32_32130</name>
</gene>
<dbReference type="EMBL" id="JBFRCH010000031">
    <property type="protein sequence ID" value="MEX3936377.1"/>
    <property type="molecule type" value="Genomic_DNA"/>
</dbReference>
<sequence>MTFRNEDDIVRRALIALLAPESFASESTANAYIRKKKFRRSGPTATRTFEPVVAEPVPARVSIVEQLTSQTLSVRWSDSQSGHYADQVWRKGVARSSSFCVLTGMRIYPGDSVFRPRACESYVPANCDRMILAAVVREDSVPAVDGLTPAACAI</sequence>
<reference evidence="1" key="1">
    <citation type="submission" date="2024-07" db="EMBL/GenBank/DDBJ databases">
        <title>A survey of Mimosa microsymbionts across Brazilian biomes reveals a high diversity of Paraburkholderia nodulating endemic species, but also that Cupriavidus is common as a symbiont of widespread species.</title>
        <authorList>
            <person name="Rouws L."/>
            <person name="Barauna A."/>
            <person name="Beukes C."/>
            <person name="Rouws J.R.C."/>
            <person name="De Faria S.M."/>
            <person name="Gross E."/>
            <person name="Bueno Dos Reis Junior F."/>
            <person name="Simon M.F."/>
            <person name="Maluk M."/>
            <person name="Odee D.W."/>
            <person name="Kenicer G."/>
            <person name="Young J.P.W."/>
            <person name="Reis V.M."/>
            <person name="Zilli J."/>
            <person name="James E.K."/>
        </authorList>
    </citation>
    <scope>NUCLEOTIDE SEQUENCE</scope>
    <source>
        <strain evidence="1">EG181B</strain>
    </source>
</reference>
<organism evidence="1 2">
    <name type="scientific">Paraburkholderia phymatum</name>
    <dbReference type="NCBI Taxonomy" id="148447"/>
    <lineage>
        <taxon>Bacteria</taxon>
        <taxon>Pseudomonadati</taxon>
        <taxon>Pseudomonadota</taxon>
        <taxon>Betaproteobacteria</taxon>
        <taxon>Burkholderiales</taxon>
        <taxon>Burkholderiaceae</taxon>
        <taxon>Paraburkholderia</taxon>
    </lineage>
</organism>
<keyword evidence="2" id="KW-1185">Reference proteome</keyword>
<name>A0ACC6U9Z1_9BURK</name>
<protein>
    <submittedName>
        <fullName evidence="1">DUF3331 domain-containing protein</fullName>
    </submittedName>
</protein>
<proteinExistence type="predicted"/>